<protein>
    <submittedName>
        <fullName evidence="3">Secreted protein</fullName>
    </submittedName>
</protein>
<keyword evidence="2" id="KW-1185">Reference proteome</keyword>
<evidence type="ECO:0000313" key="3">
    <source>
        <dbReference type="WBParaSite" id="L893_g20030.t1"/>
    </source>
</evidence>
<accession>A0A1I7YV51</accession>
<proteinExistence type="predicted"/>
<dbReference type="Proteomes" id="UP000095287">
    <property type="component" value="Unplaced"/>
</dbReference>
<dbReference type="WBParaSite" id="L893_g20030.t1">
    <property type="protein sequence ID" value="L893_g20030.t1"/>
    <property type="gene ID" value="L893_g20030"/>
</dbReference>
<dbReference type="AlphaFoldDB" id="A0A1I7YV51"/>
<feature type="region of interest" description="Disordered" evidence="1">
    <location>
        <begin position="36"/>
        <end position="56"/>
    </location>
</feature>
<evidence type="ECO:0000313" key="2">
    <source>
        <dbReference type="Proteomes" id="UP000095287"/>
    </source>
</evidence>
<name>A0A1I7YV51_9BILA</name>
<evidence type="ECO:0000256" key="1">
    <source>
        <dbReference type="SAM" id="MobiDB-lite"/>
    </source>
</evidence>
<organism evidence="2 3">
    <name type="scientific">Steinernema glaseri</name>
    <dbReference type="NCBI Taxonomy" id="37863"/>
    <lineage>
        <taxon>Eukaryota</taxon>
        <taxon>Metazoa</taxon>
        <taxon>Ecdysozoa</taxon>
        <taxon>Nematoda</taxon>
        <taxon>Chromadorea</taxon>
        <taxon>Rhabditida</taxon>
        <taxon>Tylenchina</taxon>
        <taxon>Panagrolaimomorpha</taxon>
        <taxon>Strongyloidoidea</taxon>
        <taxon>Steinernematidae</taxon>
        <taxon>Steinernema</taxon>
    </lineage>
</organism>
<reference evidence="3" key="1">
    <citation type="submission" date="2016-11" db="UniProtKB">
        <authorList>
            <consortium name="WormBaseParasite"/>
        </authorList>
    </citation>
    <scope>IDENTIFICATION</scope>
</reference>
<sequence length="91" mass="10532">MALCTNHLHHLGFFAAQPPPARSRFCQHSVHRWICPSHGSPPRGSPQAKATRERHRKTIETVRVTECTRQNLRKCRSPRISTHPLLHRQQT</sequence>